<comment type="caution">
    <text evidence="3">The sequence shown here is derived from an EMBL/GenBank/DDBJ whole genome shotgun (WGS) entry which is preliminary data.</text>
</comment>
<dbReference type="InterPro" id="IPR000477">
    <property type="entry name" value="RT_dom"/>
</dbReference>
<reference evidence="3" key="1">
    <citation type="submission" date="2021-02" db="EMBL/GenBank/DDBJ databases">
        <authorList>
            <person name="Nowell W R."/>
        </authorList>
    </citation>
    <scope>NUCLEOTIDE SEQUENCE</scope>
</reference>
<protein>
    <recommendedName>
        <fullName evidence="2">Reverse transcriptase domain-containing protein</fullName>
    </recommendedName>
</protein>
<feature type="compositionally biased region" description="Low complexity" evidence="1">
    <location>
        <begin position="103"/>
        <end position="112"/>
    </location>
</feature>
<evidence type="ECO:0000313" key="3">
    <source>
        <dbReference type="EMBL" id="CAF4031953.1"/>
    </source>
</evidence>
<name>A0A819QP75_9BILA</name>
<evidence type="ECO:0000313" key="4">
    <source>
        <dbReference type="Proteomes" id="UP000663844"/>
    </source>
</evidence>
<dbReference type="PANTHER" id="PTHR21301">
    <property type="entry name" value="REVERSE TRANSCRIPTASE"/>
    <property type="match status" value="1"/>
</dbReference>
<accession>A0A819QP75</accession>
<dbReference type="Proteomes" id="UP000663844">
    <property type="component" value="Unassembled WGS sequence"/>
</dbReference>
<dbReference type="PROSITE" id="PS50878">
    <property type="entry name" value="RT_POL"/>
    <property type="match status" value="1"/>
</dbReference>
<sequence>MDAQHKDTRSTSQQQQQQHVSVESKRRRKRCPDNRKLRRFKKKCIRRGLNKEETRILIDKYNHKKNTIQTNPISNDNNEEMVVATTTENKKTKRKSNKRKRITTSASSRSITHQLPKKMKRQNILINHVSQQTNDNRLPNLGSEHEIWAVNQCTAELITQSRLCPKKLLPIEELDCKLKEFVSEQQTHLVKKINARLIRYQDMIEEKKLFQILSTYTLTNIQKDIIDRLINLRQKQLEVFEELLQFETQVSMDLLPEDFDHLEMFIAPTLYSSIVKDHLTIMTLKQKRYKTIQEIKRIWLNIYIDAYEIQYQDYEHQYKRELDNFKLISANDDQINETTLPIDSFMTYINHRTNRMKREIYSEKLSIYRRKLLRRHRRRLELKTKLIPICPTVIIDLIRHPFTATELAYLSRGPTYIRPNQSALRPAAQREKQIDKESTTIIDKLKRFMANLENPGKIPSTARLYKSYLKRLRAHLFSRYMTPLTLIDQIRARREFRMVKSIQRKLKKYRLILRQTDKSGVFHIGHANDYKRKARQYREKTGAYEELPTNPFNEILYNTTHLLNQMKAHTKIPEWQRLKMLPVRAKTQLAYQYFLPKVHKNGTPLRPIINTIHAATKAISQFLDRMIRPLFDRYVRQTTIVDGVDLLTKLQIYIQQGHFTASTLFVTFDITNLYTMLPQEESLIILAEFLHEHHSDRLNGISIETIIELSRIVLQANAFVYDNKFYRQIIGGAMGSPFTLTLANIFMWKWEKQALIPKLLPHEIFGRYIDDGFFTSNESEATIKKILNTANKFHPNIKLEYQIGKSLPFLDVLIYNNNGILSSSVYHKPAAEPAVLSFLSDHPRHTFRNVFQTLLIRAIRFSSTFEAFNIERREIRLLLLYNGYPSTYIHEQFQQFFMKHRVSSSSSTLPLIDNEQEFYRLRENLSAQPSIKQEIVKKNAATVEITTKKQANQETTTQIMETRVKRKNDDKFKNTIFIHCIHEARLEGVKRHIHEIHDSYFKSTDHGNIRLVVGHRNNPNLDFELTNKRPRSTLLKDPTKKSKDGMDLYYFVYQIFRFSFLLEPELNQPAAPPQPTASSVLKHF</sequence>
<gene>
    <name evidence="3" type="ORF">OXD698_LOCUS31361</name>
</gene>
<dbReference type="InterPro" id="IPR058912">
    <property type="entry name" value="HTH_animal"/>
</dbReference>
<feature type="region of interest" description="Disordered" evidence="1">
    <location>
        <begin position="1"/>
        <end position="39"/>
    </location>
</feature>
<dbReference type="AlphaFoldDB" id="A0A819QP75"/>
<feature type="compositionally biased region" description="Basic residues" evidence="1">
    <location>
        <begin position="91"/>
        <end position="102"/>
    </location>
</feature>
<dbReference type="PANTHER" id="PTHR21301:SF10">
    <property type="entry name" value="REVERSE TRANSCRIPTASE DOMAIN-CONTAINING PROTEIN"/>
    <property type="match status" value="1"/>
</dbReference>
<feature type="domain" description="Reverse transcriptase" evidence="2">
    <location>
        <begin position="576"/>
        <end position="820"/>
    </location>
</feature>
<feature type="compositionally biased region" description="Basic residues" evidence="1">
    <location>
        <begin position="25"/>
        <end position="39"/>
    </location>
</feature>
<dbReference type="EMBL" id="CAJOAZ010003862">
    <property type="protein sequence ID" value="CAF4031953.1"/>
    <property type="molecule type" value="Genomic_DNA"/>
</dbReference>
<evidence type="ECO:0000256" key="1">
    <source>
        <dbReference type="SAM" id="MobiDB-lite"/>
    </source>
</evidence>
<feature type="region of interest" description="Disordered" evidence="1">
    <location>
        <begin position="86"/>
        <end position="117"/>
    </location>
</feature>
<proteinExistence type="predicted"/>
<evidence type="ECO:0000259" key="2">
    <source>
        <dbReference type="PROSITE" id="PS50878"/>
    </source>
</evidence>
<organism evidence="3 4">
    <name type="scientific">Adineta steineri</name>
    <dbReference type="NCBI Taxonomy" id="433720"/>
    <lineage>
        <taxon>Eukaryota</taxon>
        <taxon>Metazoa</taxon>
        <taxon>Spiralia</taxon>
        <taxon>Gnathifera</taxon>
        <taxon>Rotifera</taxon>
        <taxon>Eurotatoria</taxon>
        <taxon>Bdelloidea</taxon>
        <taxon>Adinetida</taxon>
        <taxon>Adinetidae</taxon>
        <taxon>Adineta</taxon>
    </lineage>
</organism>
<dbReference type="Pfam" id="PF26215">
    <property type="entry name" value="HTH_animal"/>
    <property type="match status" value="1"/>
</dbReference>